<organism evidence="2 3">
    <name type="scientific">Gomphillus americanus</name>
    <dbReference type="NCBI Taxonomy" id="1940652"/>
    <lineage>
        <taxon>Eukaryota</taxon>
        <taxon>Fungi</taxon>
        <taxon>Dikarya</taxon>
        <taxon>Ascomycota</taxon>
        <taxon>Pezizomycotina</taxon>
        <taxon>Lecanoromycetes</taxon>
        <taxon>OSLEUM clade</taxon>
        <taxon>Ostropomycetidae</taxon>
        <taxon>Ostropales</taxon>
        <taxon>Graphidaceae</taxon>
        <taxon>Gomphilloideae</taxon>
        <taxon>Gomphillus</taxon>
    </lineage>
</organism>
<feature type="region of interest" description="Disordered" evidence="1">
    <location>
        <begin position="40"/>
        <end position="76"/>
    </location>
</feature>
<proteinExistence type="predicted"/>
<reference evidence="2" key="1">
    <citation type="submission" date="2021-03" db="EMBL/GenBank/DDBJ databases">
        <authorList>
            <person name="Tagirdzhanova G."/>
        </authorList>
    </citation>
    <scope>NUCLEOTIDE SEQUENCE</scope>
</reference>
<comment type="caution">
    <text evidence="2">The sequence shown here is derived from an EMBL/GenBank/DDBJ whole genome shotgun (WGS) entry which is preliminary data.</text>
</comment>
<dbReference type="Proteomes" id="UP000664169">
    <property type="component" value="Unassembled WGS sequence"/>
</dbReference>
<evidence type="ECO:0000256" key="1">
    <source>
        <dbReference type="SAM" id="MobiDB-lite"/>
    </source>
</evidence>
<sequence length="454" mass="50308">MILSNQEVLLARVFNFENAFFPQQTPTGFNVWKTWNSSARLTPSPEPSGHPTSNEKLVHYATPPSSPTALQRASEAPFARTVPVMMESTSSRYFGNDSCQTSRDHSTAIFSQVTYPLEQGYGLHYTTAPHMQNNPTMYDTESSPINQRQYRYPAYSSSLMYNNAVETPALQSTGQHLSGFDPVQQYSTSHPPSPSALDISTRQFGVPQHYYNAADQSSSTLMNAGPAYSIVQQRPLDQPSYQGSRASATHQSVPVGIDLCQSSSTDAHNMSNKQPASALAEALYGDVNYEKFAEMARKVYLYVQEGRLTAAGGSILELSGWLMKVLARSGLTQDDVSQHELRLQLWKDFNHCWLALLQKQKDLSSSASSSSSEAGTAAPPRDLLQTDFLKHMGDELLCICDDAETHGLVDYELGFWEEEIMTVLIQCIDILEGNDSNSPSKAHNELLSKFQRSK</sequence>
<evidence type="ECO:0000313" key="2">
    <source>
        <dbReference type="EMBL" id="CAF9933098.1"/>
    </source>
</evidence>
<gene>
    <name evidence="2" type="ORF">GOMPHAMPRED_007147</name>
</gene>
<accession>A0A8H3IUQ6</accession>
<dbReference type="AlphaFoldDB" id="A0A8H3IUQ6"/>
<keyword evidence="3" id="KW-1185">Reference proteome</keyword>
<dbReference type="EMBL" id="CAJPDQ010000052">
    <property type="protein sequence ID" value="CAF9933098.1"/>
    <property type="molecule type" value="Genomic_DNA"/>
</dbReference>
<protein>
    <submittedName>
        <fullName evidence="2">Uncharacterized protein</fullName>
    </submittedName>
</protein>
<dbReference type="OrthoDB" id="5552418at2759"/>
<name>A0A8H3IUQ6_9LECA</name>
<evidence type="ECO:0000313" key="3">
    <source>
        <dbReference type="Proteomes" id="UP000664169"/>
    </source>
</evidence>